<dbReference type="NCBIfam" id="NF004225">
    <property type="entry name" value="PRK05672.1"/>
    <property type="match status" value="1"/>
</dbReference>
<keyword evidence="5" id="KW-0963">Cytoplasm</keyword>
<dbReference type="EMBL" id="JAKNHJ010000006">
    <property type="protein sequence ID" value="MCG4617653.1"/>
    <property type="molecule type" value="Genomic_DNA"/>
</dbReference>
<dbReference type="InterPro" id="IPR004365">
    <property type="entry name" value="NA-bd_OB_tRNA"/>
</dbReference>
<dbReference type="CDD" id="cd04485">
    <property type="entry name" value="DnaE_OBF"/>
    <property type="match status" value="1"/>
</dbReference>
<keyword evidence="10" id="KW-0239">DNA-directed DNA polymerase</keyword>
<comment type="caution">
    <text evidence="14">The sequence shown here is derived from an EMBL/GenBank/DDBJ whole genome shotgun (WGS) entry which is preliminary data.</text>
</comment>
<dbReference type="GO" id="GO:0008408">
    <property type="term" value="F:3'-5' exonuclease activity"/>
    <property type="evidence" value="ECO:0007669"/>
    <property type="project" value="InterPro"/>
</dbReference>
<evidence type="ECO:0000256" key="11">
    <source>
        <dbReference type="ARBA" id="ARBA00023204"/>
    </source>
</evidence>
<feature type="domain" description="Polymerase/histidinol phosphatase N-terminal" evidence="13">
    <location>
        <begin position="5"/>
        <end position="72"/>
    </location>
</feature>
<dbReference type="InterPro" id="IPR004805">
    <property type="entry name" value="DnaE2/DnaE/PolC"/>
</dbReference>
<evidence type="ECO:0000256" key="3">
    <source>
        <dbReference type="ARBA" id="ARBA00012417"/>
    </source>
</evidence>
<evidence type="ECO:0000256" key="12">
    <source>
        <dbReference type="ARBA" id="ARBA00049244"/>
    </source>
</evidence>
<dbReference type="Pfam" id="PF17657">
    <property type="entry name" value="DNA_pol3_finger"/>
    <property type="match status" value="1"/>
</dbReference>
<evidence type="ECO:0000256" key="6">
    <source>
        <dbReference type="ARBA" id="ARBA00022679"/>
    </source>
</evidence>
<keyword evidence="11" id="KW-0234">DNA repair</keyword>
<evidence type="ECO:0000256" key="4">
    <source>
        <dbReference type="ARBA" id="ARBA00017273"/>
    </source>
</evidence>
<keyword evidence="9" id="KW-0227">DNA damage</keyword>
<organism evidence="14 15">
    <name type="scientific">Varibaculum cambriense</name>
    <dbReference type="NCBI Taxonomy" id="184870"/>
    <lineage>
        <taxon>Bacteria</taxon>
        <taxon>Bacillati</taxon>
        <taxon>Actinomycetota</taxon>
        <taxon>Actinomycetes</taxon>
        <taxon>Actinomycetales</taxon>
        <taxon>Actinomycetaceae</taxon>
        <taxon>Varibaculum</taxon>
    </lineage>
</organism>
<dbReference type="AlphaFoldDB" id="A0AAJ1BB51"/>
<sequence length="1023" mass="112791">MSGYIELHAHSAYSFAVGACSPREMVHGAKKLGISGLALLDYDGVYGLMEARAAARKAELPFLPGCEFTLEDETHLPVICRSSQGYSALTGAISAHHLAAGKREADRQNLSELASWAKGQWLVLTGTRAGPLRRVLYRFGIAAATRFLKQLKELFGAENIAVEAALAGFDGEERLAAQLAYLARKTKLPLVATSAARCADPASQRLADVMTATRLARPLDKIQDDLPACHAMLRSEAEMLRIHRHFPGAVANAAQIGKDLIFDFSTPVPHLPLARVPPGYSADSYLEQLTWQGARRRYGDPVPKKAADTIRQELKVIFQKGFSGYFLIVKEIVDYCFSSGIYVQGRGSAANSAVCYCLGITAVDAVRHQMLFDRFLTPDRKDLPDIDLDIESNQREKVLQHVYNKYGRENAAQVANVISYRPRAALKDASRALGYDAKTAAKWSRLDRNSLPENVQKIAGQLQKLPRHLGIHCGGMVLSDKPLTEVAAINWANMPGRTVVQWDKDSCAEAGLVKIDLLSLGMMGALRTAFETLEARGEKSPSGKPWRLHNLPPEDPRVYQLLQAADTVGVFQVESRAQMSTLPRLKPKCFYDLVVEVALIRPGPIQGQAVNPYLARRLGREKVTYLHPLLKPALERTLGVPLFQEQLMRIAKDVAGFNGSQSDNLRRAMGRKNPGEHLADLRAEFFKGMEKNQIPPPVQEKIWAQMSGFAEFGFPESHAFSFAYLVYASAWLKAYYPAVFYAAILANQPMGFYSPQSLISDARRHGLKILRPDVNTSQKDSIPGTDLASLNLGLAEIRGIRPPWIESILSARTTAPFKTLEDFTSRVHLPTAALEVLAGAGALSSLGVTRREGLWRAPLLAAPQKRFYQPELPGLALSETTPNFAPLSTGEQVKWDSLALGISLWGYPTKLFRPELNRRGILPAARLRPQLAGKRIRCAGIVTHRQRPHTAKGVVFLSLEDETGIVNVICQVGCWQHYRRLALSQNALIVRGVLQAKDGALALLADKIEPLNLPVPTKSRDFR</sequence>
<keyword evidence="8" id="KW-0235">DNA replication</keyword>
<dbReference type="GO" id="GO:0003887">
    <property type="term" value="F:DNA-directed DNA polymerase activity"/>
    <property type="evidence" value="ECO:0007669"/>
    <property type="project" value="UniProtKB-KW"/>
</dbReference>
<evidence type="ECO:0000313" key="14">
    <source>
        <dbReference type="EMBL" id="MCG4617653.1"/>
    </source>
</evidence>
<evidence type="ECO:0000256" key="8">
    <source>
        <dbReference type="ARBA" id="ARBA00022705"/>
    </source>
</evidence>
<dbReference type="InterPro" id="IPR004013">
    <property type="entry name" value="PHP_dom"/>
</dbReference>
<dbReference type="InterPro" id="IPR040982">
    <property type="entry name" value="DNA_pol3_finger"/>
</dbReference>
<dbReference type="PANTHER" id="PTHR32294">
    <property type="entry name" value="DNA POLYMERASE III SUBUNIT ALPHA"/>
    <property type="match status" value="1"/>
</dbReference>
<comment type="catalytic activity">
    <reaction evidence="12">
        <text>DNA(n) + a 2'-deoxyribonucleoside 5'-triphosphate = DNA(n+1) + diphosphate</text>
        <dbReference type="Rhea" id="RHEA:22508"/>
        <dbReference type="Rhea" id="RHEA-COMP:17339"/>
        <dbReference type="Rhea" id="RHEA-COMP:17340"/>
        <dbReference type="ChEBI" id="CHEBI:33019"/>
        <dbReference type="ChEBI" id="CHEBI:61560"/>
        <dbReference type="ChEBI" id="CHEBI:173112"/>
        <dbReference type="EC" id="2.7.7.7"/>
    </reaction>
</comment>
<comment type="subcellular location">
    <subcellularLocation>
        <location evidence="1">Cytoplasm</location>
    </subcellularLocation>
</comment>
<evidence type="ECO:0000256" key="2">
    <source>
        <dbReference type="ARBA" id="ARBA00007391"/>
    </source>
</evidence>
<keyword evidence="6 14" id="KW-0808">Transferase</keyword>
<evidence type="ECO:0000256" key="1">
    <source>
        <dbReference type="ARBA" id="ARBA00004496"/>
    </source>
</evidence>
<dbReference type="InterPro" id="IPR011708">
    <property type="entry name" value="DNA_pol3_alpha_NTPase_dom"/>
</dbReference>
<keyword evidence="7 14" id="KW-0548">Nucleotidyltransferase</keyword>
<dbReference type="GO" id="GO:0006260">
    <property type="term" value="P:DNA replication"/>
    <property type="evidence" value="ECO:0007669"/>
    <property type="project" value="UniProtKB-KW"/>
</dbReference>
<evidence type="ECO:0000256" key="9">
    <source>
        <dbReference type="ARBA" id="ARBA00022763"/>
    </source>
</evidence>
<dbReference type="Pfam" id="PF02811">
    <property type="entry name" value="PHP"/>
    <property type="match status" value="1"/>
</dbReference>
<evidence type="ECO:0000313" key="15">
    <source>
        <dbReference type="Proteomes" id="UP001200537"/>
    </source>
</evidence>
<dbReference type="RefSeq" id="WP_238127828.1">
    <property type="nucleotide sequence ID" value="NZ_JAKNHJ010000006.1"/>
</dbReference>
<gene>
    <name evidence="14" type="ORF">L0M99_03975</name>
</gene>
<dbReference type="InterPro" id="IPR016195">
    <property type="entry name" value="Pol/histidinol_Pase-like"/>
</dbReference>
<dbReference type="Pfam" id="PF07733">
    <property type="entry name" value="DNA_pol3_alpha"/>
    <property type="match status" value="1"/>
</dbReference>
<dbReference type="GO" id="GO:0006281">
    <property type="term" value="P:DNA repair"/>
    <property type="evidence" value="ECO:0007669"/>
    <property type="project" value="UniProtKB-KW"/>
</dbReference>
<proteinExistence type="inferred from homology"/>
<protein>
    <recommendedName>
        <fullName evidence="4">Error-prone DNA polymerase</fullName>
        <ecNumber evidence="3">2.7.7.7</ecNumber>
    </recommendedName>
</protein>
<dbReference type="InterPro" id="IPR003141">
    <property type="entry name" value="Pol/His_phosphatase_N"/>
</dbReference>
<dbReference type="Pfam" id="PF01336">
    <property type="entry name" value="tRNA_anti-codon"/>
    <property type="match status" value="1"/>
</dbReference>
<comment type="similarity">
    <text evidence="2">Belongs to the DNA polymerase type-C family. DnaE2 subfamily.</text>
</comment>
<name>A0AAJ1BB51_9ACTO</name>
<dbReference type="GO" id="GO:0003676">
    <property type="term" value="F:nucleic acid binding"/>
    <property type="evidence" value="ECO:0007669"/>
    <property type="project" value="InterPro"/>
</dbReference>
<evidence type="ECO:0000259" key="13">
    <source>
        <dbReference type="SMART" id="SM00481"/>
    </source>
</evidence>
<dbReference type="Pfam" id="PF14579">
    <property type="entry name" value="HHH_6"/>
    <property type="match status" value="1"/>
</dbReference>
<dbReference type="Gene3D" id="3.20.20.140">
    <property type="entry name" value="Metal-dependent hydrolases"/>
    <property type="match status" value="1"/>
</dbReference>
<dbReference type="PANTHER" id="PTHR32294:SF4">
    <property type="entry name" value="ERROR-PRONE DNA POLYMERASE"/>
    <property type="match status" value="1"/>
</dbReference>
<accession>A0AAJ1BB51</accession>
<dbReference type="InterPro" id="IPR029460">
    <property type="entry name" value="DNAPol_HHH"/>
</dbReference>
<dbReference type="SUPFAM" id="SSF89550">
    <property type="entry name" value="PHP domain-like"/>
    <property type="match status" value="1"/>
</dbReference>
<evidence type="ECO:0000256" key="7">
    <source>
        <dbReference type="ARBA" id="ARBA00022695"/>
    </source>
</evidence>
<reference evidence="14" key="1">
    <citation type="submission" date="2022-01" db="EMBL/GenBank/DDBJ databases">
        <title>Collection of gut derived symbiotic bacterial strains cultured from healthy donors.</title>
        <authorList>
            <person name="Lin H."/>
            <person name="Kohout C."/>
            <person name="Waligurski E."/>
            <person name="Pamer E.G."/>
        </authorList>
    </citation>
    <scope>NUCLEOTIDE SEQUENCE</scope>
    <source>
        <strain evidence="14">DFI.7.46</strain>
    </source>
</reference>
<evidence type="ECO:0000256" key="10">
    <source>
        <dbReference type="ARBA" id="ARBA00022932"/>
    </source>
</evidence>
<evidence type="ECO:0000256" key="5">
    <source>
        <dbReference type="ARBA" id="ARBA00022490"/>
    </source>
</evidence>
<dbReference type="Gene3D" id="1.10.150.870">
    <property type="match status" value="1"/>
</dbReference>
<dbReference type="EC" id="2.7.7.7" evidence="3"/>
<dbReference type="Proteomes" id="UP001200537">
    <property type="component" value="Unassembled WGS sequence"/>
</dbReference>
<dbReference type="GO" id="GO:0005737">
    <property type="term" value="C:cytoplasm"/>
    <property type="evidence" value="ECO:0007669"/>
    <property type="project" value="UniProtKB-SubCell"/>
</dbReference>
<dbReference type="SMART" id="SM00481">
    <property type="entry name" value="POLIIIAc"/>
    <property type="match status" value="1"/>
</dbReference>